<dbReference type="InParanoid" id="A0A1S0UF27"/>
<dbReference type="Pfam" id="PF18995">
    <property type="entry name" value="PRT6_C"/>
    <property type="match status" value="1"/>
</dbReference>
<keyword evidence="1" id="KW-0833">Ubl conjugation pathway</keyword>
<comment type="catalytic activity">
    <reaction evidence="1">
        <text>S-ubiquitinyl-[E2 ubiquitin-conjugating enzyme]-L-cysteine + [acceptor protein]-L-lysine = [E2 ubiquitin-conjugating enzyme]-L-cysteine + N(6)-ubiquitinyl-[acceptor protein]-L-lysine.</text>
        <dbReference type="EC" id="2.3.2.27"/>
    </reaction>
</comment>
<reference evidence="3" key="1">
    <citation type="submission" date="2012-04" db="EMBL/GenBank/DDBJ databases">
        <title>The Genome Sequence of Loa loa.</title>
        <authorList>
            <consortium name="The Broad Institute Genome Sequencing Platform"/>
            <consortium name="Broad Institute Genome Sequencing Center for Infectious Disease"/>
            <person name="Nutman T.B."/>
            <person name="Fink D.L."/>
            <person name="Russ C."/>
            <person name="Young S."/>
            <person name="Zeng Q."/>
            <person name="Gargeya S."/>
            <person name="Alvarado L."/>
            <person name="Berlin A."/>
            <person name="Chapman S.B."/>
            <person name="Chen Z."/>
            <person name="Freedman E."/>
            <person name="Gellesch M."/>
            <person name="Goldberg J."/>
            <person name="Griggs A."/>
            <person name="Gujja S."/>
            <person name="Heilman E.R."/>
            <person name="Heiman D."/>
            <person name="Howarth C."/>
            <person name="Mehta T."/>
            <person name="Neiman D."/>
            <person name="Pearson M."/>
            <person name="Roberts A."/>
            <person name="Saif S."/>
            <person name="Shea T."/>
            <person name="Shenoy N."/>
            <person name="Sisk P."/>
            <person name="Stolte C."/>
            <person name="Sykes S."/>
            <person name="White J."/>
            <person name="Yandava C."/>
            <person name="Haas B."/>
            <person name="Henn M.R."/>
            <person name="Nusbaum C."/>
            <person name="Birren B."/>
        </authorList>
    </citation>
    <scope>NUCLEOTIDE SEQUENCE [LARGE SCALE GENOMIC DNA]</scope>
</reference>
<dbReference type="UniPathway" id="UPA00143"/>
<dbReference type="AlphaFoldDB" id="A0A1S0UF27"/>
<dbReference type="GO" id="GO:0071596">
    <property type="term" value="P:ubiquitin-dependent protein catabolic process via the N-end rule pathway"/>
    <property type="evidence" value="ECO:0007669"/>
    <property type="project" value="UniProtKB-UniRule"/>
</dbReference>
<comment type="pathway">
    <text evidence="1">Protein modification; protein ubiquitination.</text>
</comment>
<evidence type="ECO:0000313" key="3">
    <source>
        <dbReference type="EMBL" id="EJD74153.1"/>
    </source>
</evidence>
<dbReference type="CTD" id="9950541"/>
<comment type="function">
    <text evidence="1">Ubiquitin ligase protein which is a component of the N-end rule pathway. Recognizes and binds to proteins bearing specific N-terminal residues that are destabilizing according to the N-end rule, leading to their ubiquitination and subsequent degradation.</text>
</comment>
<dbReference type="InterPro" id="IPR039164">
    <property type="entry name" value="UBR1-like"/>
</dbReference>
<dbReference type="OrthoDB" id="15304at2759"/>
<dbReference type="GO" id="GO:0016567">
    <property type="term" value="P:protein ubiquitination"/>
    <property type="evidence" value="ECO:0007669"/>
    <property type="project" value="UniProtKB-UniRule"/>
</dbReference>
<name>A0A1S0UF27_LOALO</name>
<dbReference type="EMBL" id="JH712398">
    <property type="protein sequence ID" value="EJD74153.1"/>
    <property type="molecule type" value="Genomic_DNA"/>
</dbReference>
<dbReference type="KEGG" id="loa:LOAG_18488"/>
<dbReference type="OMA" id="STHQYLC"/>
<keyword evidence="1" id="KW-0808">Transferase</keyword>
<keyword evidence="1" id="KW-0479">Metal-binding</keyword>
<gene>
    <name evidence="3" type="ORF">LOAG_18488</name>
</gene>
<feature type="domain" description="E3 ubiquitin-protein ligase UBR-like C-terminal" evidence="2">
    <location>
        <begin position="128"/>
        <end position="251"/>
    </location>
</feature>
<organism evidence="3">
    <name type="scientific">Loa loa</name>
    <name type="common">Eye worm</name>
    <name type="synonym">Filaria loa</name>
    <dbReference type="NCBI Taxonomy" id="7209"/>
    <lineage>
        <taxon>Eukaryota</taxon>
        <taxon>Metazoa</taxon>
        <taxon>Ecdysozoa</taxon>
        <taxon>Nematoda</taxon>
        <taxon>Chromadorea</taxon>
        <taxon>Rhabditida</taxon>
        <taxon>Spirurina</taxon>
        <taxon>Spiruromorpha</taxon>
        <taxon>Filarioidea</taxon>
        <taxon>Onchocercidae</taxon>
        <taxon>Loa</taxon>
    </lineage>
</organism>
<dbReference type="GO" id="GO:0005737">
    <property type="term" value="C:cytoplasm"/>
    <property type="evidence" value="ECO:0007669"/>
    <property type="project" value="TreeGrafter"/>
</dbReference>
<dbReference type="RefSeq" id="XP_020305090.1">
    <property type="nucleotide sequence ID" value="XM_020451148.1"/>
</dbReference>
<dbReference type="InterPro" id="IPR044046">
    <property type="entry name" value="E3_ligase_UBR-like_C"/>
</dbReference>
<feature type="non-terminal residue" evidence="3">
    <location>
        <position position="1"/>
    </location>
</feature>
<dbReference type="GeneID" id="9950541"/>
<comment type="similarity">
    <text evidence="1">Belongs to the E3 ubiquitin-protein ligase UBR1-like family.</text>
</comment>
<sequence length="278" mass="32805">IFIFVIKNVIGRILLEGRTPPVDVINLLSRNTIKVDYEEAFQYACTDLSRFTAQLWHECGIHIYDENYHIGQRSFSNLYRHLTGESKLSISFVPKLRIEKFTEEVMQLINVESFRERLCMEPLKWYRFTLLKPSKNYCEIFLRSCFRQCRRCQKKSTHQYLCLLCGRLFNFDQTCYDIPGCLIFHAKECGNSAICFLSIANKVVIIILGQLGAIWGHLYFDIHGNANYHDPTHIVPLFLSQQHFHKLIEDWTWQSFTFMFKNLTDLIGSRMVRSNHLQ</sequence>
<evidence type="ECO:0000259" key="2">
    <source>
        <dbReference type="Pfam" id="PF18995"/>
    </source>
</evidence>
<keyword evidence="1" id="KW-0862">Zinc</keyword>
<dbReference type="PANTHER" id="PTHR21497:SF24">
    <property type="entry name" value="E3 UBIQUITIN-PROTEIN LIGASE UBR1"/>
    <property type="match status" value="1"/>
</dbReference>
<dbReference type="GO" id="GO:0000151">
    <property type="term" value="C:ubiquitin ligase complex"/>
    <property type="evidence" value="ECO:0007669"/>
    <property type="project" value="TreeGrafter"/>
</dbReference>
<proteinExistence type="inferred from homology"/>
<keyword evidence="1" id="KW-0863">Zinc-finger</keyword>
<protein>
    <recommendedName>
        <fullName evidence="1">E3 ubiquitin-protein ligase</fullName>
        <ecNumber evidence="1">2.3.2.27</ecNumber>
    </recommendedName>
</protein>
<dbReference type="GO" id="GO:0008270">
    <property type="term" value="F:zinc ion binding"/>
    <property type="evidence" value="ECO:0007669"/>
    <property type="project" value="UniProtKB-UniRule"/>
</dbReference>
<accession>A0A1S0UF27</accession>
<dbReference type="EC" id="2.3.2.27" evidence="1"/>
<dbReference type="PANTHER" id="PTHR21497">
    <property type="entry name" value="UBIQUITIN LIGASE E3 ALPHA-RELATED"/>
    <property type="match status" value="1"/>
</dbReference>
<evidence type="ECO:0000256" key="1">
    <source>
        <dbReference type="RuleBase" id="RU366018"/>
    </source>
</evidence>
<dbReference type="GO" id="GO:0061630">
    <property type="term" value="F:ubiquitin protein ligase activity"/>
    <property type="evidence" value="ECO:0007669"/>
    <property type="project" value="UniProtKB-UniRule"/>
</dbReference>